<dbReference type="SUPFAM" id="SSF47384">
    <property type="entry name" value="Homodimeric domain of signal transducing histidine kinase"/>
    <property type="match status" value="1"/>
</dbReference>
<accession>A0A3E0H817</accession>
<dbReference type="Proteomes" id="UP000256774">
    <property type="component" value="Unassembled WGS sequence"/>
</dbReference>
<dbReference type="PROSITE" id="PS50109">
    <property type="entry name" value="HIS_KIN"/>
    <property type="match status" value="1"/>
</dbReference>
<dbReference type="CDD" id="cd00082">
    <property type="entry name" value="HisKA"/>
    <property type="match status" value="1"/>
</dbReference>
<dbReference type="Pfam" id="PF13426">
    <property type="entry name" value="PAS_9"/>
    <property type="match status" value="1"/>
</dbReference>
<dbReference type="InterPro" id="IPR003594">
    <property type="entry name" value="HATPase_dom"/>
</dbReference>
<dbReference type="NCBIfam" id="TIGR00229">
    <property type="entry name" value="sensory_box"/>
    <property type="match status" value="1"/>
</dbReference>
<dbReference type="PROSITE" id="PS50112">
    <property type="entry name" value="PAS"/>
    <property type="match status" value="1"/>
</dbReference>
<dbReference type="InterPro" id="IPR003661">
    <property type="entry name" value="HisK_dim/P_dom"/>
</dbReference>
<keyword evidence="6" id="KW-0418">Kinase</keyword>
<dbReference type="CDD" id="cd00130">
    <property type="entry name" value="PAS"/>
    <property type="match status" value="1"/>
</dbReference>
<dbReference type="Pfam" id="PF00512">
    <property type="entry name" value="HisKA"/>
    <property type="match status" value="1"/>
</dbReference>
<name>A0A3E0H817_9GAMM</name>
<dbReference type="SUPFAM" id="SSF55785">
    <property type="entry name" value="PYP-like sensor domain (PAS domain)"/>
    <property type="match status" value="1"/>
</dbReference>
<evidence type="ECO:0000259" key="4">
    <source>
        <dbReference type="PROSITE" id="PS50109"/>
    </source>
</evidence>
<keyword evidence="3" id="KW-0597">Phosphoprotein</keyword>
<dbReference type="PANTHER" id="PTHR43547">
    <property type="entry name" value="TWO-COMPONENT HISTIDINE KINASE"/>
    <property type="match status" value="1"/>
</dbReference>
<evidence type="ECO:0000256" key="2">
    <source>
        <dbReference type="ARBA" id="ARBA00012438"/>
    </source>
</evidence>
<dbReference type="Gene3D" id="1.10.287.130">
    <property type="match status" value="1"/>
</dbReference>
<dbReference type="Pfam" id="PF02518">
    <property type="entry name" value="HATPase_c"/>
    <property type="match status" value="1"/>
</dbReference>
<dbReference type="InterPro" id="IPR035965">
    <property type="entry name" value="PAS-like_dom_sf"/>
</dbReference>
<dbReference type="EC" id="2.7.13.3" evidence="2"/>
<organism evidence="6 7">
    <name type="scientific">Paraperlucidibaca baekdonensis</name>
    <dbReference type="NCBI Taxonomy" id="748120"/>
    <lineage>
        <taxon>Bacteria</taxon>
        <taxon>Pseudomonadati</taxon>
        <taxon>Pseudomonadota</taxon>
        <taxon>Gammaproteobacteria</taxon>
        <taxon>Moraxellales</taxon>
        <taxon>Moraxellaceae</taxon>
        <taxon>Paraperlucidibaca</taxon>
    </lineage>
</organism>
<reference evidence="6 7" key="1">
    <citation type="submission" date="2018-08" db="EMBL/GenBank/DDBJ databases">
        <title>Genomic Encyclopedia of Type Strains, Phase IV (KMG-IV): sequencing the most valuable type-strain genomes for metagenomic binning, comparative biology and taxonomic classification.</title>
        <authorList>
            <person name="Goeker M."/>
        </authorList>
    </citation>
    <scope>NUCLEOTIDE SEQUENCE [LARGE SCALE GENOMIC DNA]</scope>
    <source>
        <strain evidence="6 7">DSM 26022</strain>
    </source>
</reference>
<dbReference type="GO" id="GO:0000155">
    <property type="term" value="F:phosphorelay sensor kinase activity"/>
    <property type="evidence" value="ECO:0007669"/>
    <property type="project" value="InterPro"/>
</dbReference>
<feature type="domain" description="PAS" evidence="5">
    <location>
        <begin position="10"/>
        <end position="63"/>
    </location>
</feature>
<evidence type="ECO:0000259" key="5">
    <source>
        <dbReference type="PROSITE" id="PS50112"/>
    </source>
</evidence>
<dbReference type="Gene3D" id="3.30.565.10">
    <property type="entry name" value="Histidine kinase-like ATPase, C-terminal domain"/>
    <property type="match status" value="1"/>
</dbReference>
<sequence length="365" mass="39983">MPIERIARNKENLLDHVLSHVDDCIIIINKLGTISRANPAGQAMFGYAEDELLGHNISMLMPEPFRSRHDSYLKRESGDKRPDLFGRPLDLKGQRKSGEVFDITLMISSLPHGQVDIGADYVGIIRDISALKRSERLREELLSVISHELRTPITAISGSLAMLADTRLSDLREDSRELLAMAQRNTARLTKLIDNLLTVNSLADSNMDVVLLKTPLLPVLQRALAKKLKSASEKGIDFEVNAFAPSLSVLVDAERLGQVFSHLIDNALKFSPTQTTVKIAVSLFENKQIILNLTDAGEGVPDEALADLFKPFNTGHGSDSKHLGGSGLGLAICKGLLEQMSCSIRYAKDAEHGSRFTVTMPVAPA</sequence>
<evidence type="ECO:0000256" key="1">
    <source>
        <dbReference type="ARBA" id="ARBA00000085"/>
    </source>
</evidence>
<evidence type="ECO:0000313" key="7">
    <source>
        <dbReference type="Proteomes" id="UP000256774"/>
    </source>
</evidence>
<dbReference type="RefSeq" id="WP_116206967.1">
    <property type="nucleotide sequence ID" value="NZ_QUNR01000001.1"/>
</dbReference>
<evidence type="ECO:0000256" key="3">
    <source>
        <dbReference type="ARBA" id="ARBA00022553"/>
    </source>
</evidence>
<dbReference type="SMART" id="SM00388">
    <property type="entry name" value="HisKA"/>
    <property type="match status" value="1"/>
</dbReference>
<comment type="catalytic activity">
    <reaction evidence="1">
        <text>ATP + protein L-histidine = ADP + protein N-phospho-L-histidine.</text>
        <dbReference type="EC" id="2.7.13.3"/>
    </reaction>
</comment>
<dbReference type="AlphaFoldDB" id="A0A3E0H817"/>
<dbReference type="OrthoDB" id="9770795at2"/>
<evidence type="ECO:0000313" key="6">
    <source>
        <dbReference type="EMBL" id="REH39875.1"/>
    </source>
</evidence>
<dbReference type="SUPFAM" id="SSF55874">
    <property type="entry name" value="ATPase domain of HSP90 chaperone/DNA topoisomerase II/histidine kinase"/>
    <property type="match status" value="1"/>
</dbReference>
<protein>
    <recommendedName>
        <fullName evidence="2">histidine kinase</fullName>
        <ecNumber evidence="2">2.7.13.3</ecNumber>
    </recommendedName>
</protein>
<dbReference type="Gene3D" id="3.30.450.20">
    <property type="entry name" value="PAS domain"/>
    <property type="match status" value="1"/>
</dbReference>
<keyword evidence="6" id="KW-0808">Transferase</keyword>
<dbReference type="InterPro" id="IPR000014">
    <property type="entry name" value="PAS"/>
</dbReference>
<dbReference type="PRINTS" id="PR00344">
    <property type="entry name" value="BCTRLSENSOR"/>
</dbReference>
<dbReference type="PANTHER" id="PTHR43547:SF2">
    <property type="entry name" value="HYBRID SIGNAL TRANSDUCTION HISTIDINE KINASE C"/>
    <property type="match status" value="1"/>
</dbReference>
<keyword evidence="7" id="KW-1185">Reference proteome</keyword>
<dbReference type="InterPro" id="IPR005467">
    <property type="entry name" value="His_kinase_dom"/>
</dbReference>
<dbReference type="InterPro" id="IPR036890">
    <property type="entry name" value="HATPase_C_sf"/>
</dbReference>
<gene>
    <name evidence="6" type="ORF">DFR26_0069</name>
</gene>
<feature type="domain" description="Histidine kinase" evidence="4">
    <location>
        <begin position="144"/>
        <end position="364"/>
    </location>
</feature>
<dbReference type="SMART" id="SM00091">
    <property type="entry name" value="PAS"/>
    <property type="match status" value="1"/>
</dbReference>
<dbReference type="SMART" id="SM00387">
    <property type="entry name" value="HATPase_c"/>
    <property type="match status" value="1"/>
</dbReference>
<comment type="caution">
    <text evidence="6">The sequence shown here is derived from an EMBL/GenBank/DDBJ whole genome shotgun (WGS) entry which is preliminary data.</text>
</comment>
<dbReference type="EMBL" id="QUNR01000001">
    <property type="protein sequence ID" value="REH39875.1"/>
    <property type="molecule type" value="Genomic_DNA"/>
</dbReference>
<dbReference type="InterPro" id="IPR004358">
    <property type="entry name" value="Sig_transdc_His_kin-like_C"/>
</dbReference>
<dbReference type="InterPro" id="IPR036097">
    <property type="entry name" value="HisK_dim/P_sf"/>
</dbReference>
<proteinExistence type="predicted"/>